<evidence type="ECO:0000313" key="1">
    <source>
        <dbReference type="EMBL" id="GAJ00932.1"/>
    </source>
</evidence>
<proteinExistence type="predicted"/>
<sequence length="79" mass="9207">MSTYDHRVTIPTDPTSMKLLLEHIRYSDSRIRRTSLVPDNLHPEKFVVDLWYKGSAKGWKTAKKRAESIGLMIEEGYKI</sequence>
<organism evidence="1">
    <name type="scientific">marine sediment metagenome</name>
    <dbReference type="NCBI Taxonomy" id="412755"/>
    <lineage>
        <taxon>unclassified sequences</taxon>
        <taxon>metagenomes</taxon>
        <taxon>ecological metagenomes</taxon>
    </lineage>
</organism>
<protein>
    <submittedName>
        <fullName evidence="1">Uncharacterized protein</fullName>
    </submittedName>
</protein>
<dbReference type="EMBL" id="BARW01017301">
    <property type="protein sequence ID" value="GAJ00932.1"/>
    <property type="molecule type" value="Genomic_DNA"/>
</dbReference>
<accession>X1UBH2</accession>
<comment type="caution">
    <text evidence="1">The sequence shown here is derived from an EMBL/GenBank/DDBJ whole genome shotgun (WGS) entry which is preliminary data.</text>
</comment>
<dbReference type="AlphaFoldDB" id="X1UBH2"/>
<name>X1UBH2_9ZZZZ</name>
<gene>
    <name evidence="1" type="ORF">S12H4_29925</name>
</gene>
<reference evidence="1" key="1">
    <citation type="journal article" date="2014" name="Front. Microbiol.">
        <title>High frequency of phylogenetically diverse reductive dehalogenase-homologous genes in deep subseafloor sedimentary metagenomes.</title>
        <authorList>
            <person name="Kawai M."/>
            <person name="Futagami T."/>
            <person name="Toyoda A."/>
            <person name="Takaki Y."/>
            <person name="Nishi S."/>
            <person name="Hori S."/>
            <person name="Arai W."/>
            <person name="Tsubouchi T."/>
            <person name="Morono Y."/>
            <person name="Uchiyama I."/>
            <person name="Ito T."/>
            <person name="Fujiyama A."/>
            <person name="Inagaki F."/>
            <person name="Takami H."/>
        </authorList>
    </citation>
    <scope>NUCLEOTIDE SEQUENCE</scope>
    <source>
        <strain evidence="1">Expedition CK06-06</strain>
    </source>
</reference>